<feature type="region of interest" description="Disordered" evidence="1">
    <location>
        <begin position="1"/>
        <end position="42"/>
    </location>
</feature>
<evidence type="ECO:0000313" key="3">
    <source>
        <dbReference type="Proteomes" id="UP000703269"/>
    </source>
</evidence>
<dbReference type="Pfam" id="PF18759">
    <property type="entry name" value="Plavaka"/>
    <property type="match status" value="1"/>
</dbReference>
<feature type="compositionally biased region" description="Low complexity" evidence="1">
    <location>
        <begin position="686"/>
        <end position="709"/>
    </location>
</feature>
<dbReference type="InterPro" id="IPR041078">
    <property type="entry name" value="Plavaka"/>
</dbReference>
<reference evidence="2 3" key="1">
    <citation type="submission" date="2021-08" db="EMBL/GenBank/DDBJ databases">
        <title>Draft Genome Sequence of Phanerochaete sordida strain YK-624.</title>
        <authorList>
            <person name="Mori T."/>
            <person name="Dohra H."/>
            <person name="Suzuki T."/>
            <person name="Kawagishi H."/>
            <person name="Hirai H."/>
        </authorList>
    </citation>
    <scope>NUCLEOTIDE SEQUENCE [LARGE SCALE GENOMIC DNA]</scope>
    <source>
        <strain evidence="2 3">YK-624</strain>
    </source>
</reference>
<dbReference type="AlphaFoldDB" id="A0A9P3GS96"/>
<dbReference type="EMBL" id="BPQB01000142">
    <property type="protein sequence ID" value="GJF00252.1"/>
    <property type="molecule type" value="Genomic_DNA"/>
</dbReference>
<accession>A0A9P3GS96</accession>
<feature type="region of interest" description="Disordered" evidence="1">
    <location>
        <begin position="640"/>
        <end position="712"/>
    </location>
</feature>
<proteinExistence type="predicted"/>
<feature type="compositionally biased region" description="Low complexity" evidence="1">
    <location>
        <begin position="640"/>
        <end position="659"/>
    </location>
</feature>
<gene>
    <name evidence="2" type="ORF">PsYK624_165340</name>
</gene>
<dbReference type="OrthoDB" id="2418900at2759"/>
<name>A0A9P3GS96_9APHY</name>
<sequence length="943" mass="106331">MDDREDLEDLSTTSHELAGLDVDDPDAAAPSEQADHVPGNDDAPRFAIPFPPERYAGMCLDRDAVDTSFESIRKEQLDNGKDVWGPFASEEEWQLARWLVKKVGHNDTQEFLKLPLVQRFGLSYENKDRLYKAVDELPTGPKWQRKDIPITGDLTDGNGKPLTENLEVWYRDPVECVQELLGNPMFTNHLAYAPERVYRDHARKERNIDEMYTADWWWDLQSRLPAGATVAPIIVSSDKTKLSQFRGDQTAWPVYLTIGNLSKEVRRSSSMHGSILLGYLPVGKFSCYSAGDARSLGRYDAFHKCMEAVLKPLIDAGMHGVEMVCADRRERRIWPVLAAYVADYPEQCLVAGCKEVYCPIGQIPPNRRGSHEFCPARDKKEILDLLDSHFRGSLAKDPEAKARFEALGLRAIREPFWRHLPHTDIFTCFTPDLLHQLHKGVFKDHLVKWCTKLVGEDELDSRFGSAPTLKGLRHFKNGISGVTQWTGHEHKEMEKVFVGLIAGGTDESALKAARALLDFIYLASLHSHTTSTLLALQRALDTFHEHKDAFIRLSAREQTHFNIPKYHMLEHYVELIILFGSADGFNTEWSERLHIDYAKEGYRASNKKDYIPQMTRWLSRQEAVDRFTIYVEWFQSRGVHTPSASQSSSQSTPSSSSHAPIIDPGSISRARRSRAASASLQRRHPSSATTPPAGSSTRSPPLAAAPAAPHQRYKVAKTHPPHLHRIPAASIMSGHGASRFLDALHVFLRTRGAPFAIPYAWDIFDLYKQLELELPLIPEVSKLKLQNIVRASPPIPAHNRVPAEPAWSDFALVRTGEHNAFTQGTALEGLRVALVRVIFKLPSRFGLPLPHPLAYIEWFTPFRQPDAVTGMYTTSRSTRNHKVYAEVIDVARIARNCHLLPKHGAEKDPQWDSVPAMSMANVEPQRQMPECDGAASFEPHRVD</sequence>
<feature type="compositionally biased region" description="Basic and acidic residues" evidence="1">
    <location>
        <begin position="33"/>
        <end position="42"/>
    </location>
</feature>
<protein>
    <submittedName>
        <fullName evidence="2">Uncharacterized protein</fullName>
    </submittedName>
</protein>
<comment type="caution">
    <text evidence="2">The sequence shown here is derived from an EMBL/GenBank/DDBJ whole genome shotgun (WGS) entry which is preliminary data.</text>
</comment>
<dbReference type="Proteomes" id="UP000703269">
    <property type="component" value="Unassembled WGS sequence"/>
</dbReference>
<organism evidence="2 3">
    <name type="scientific">Phanerochaete sordida</name>
    <dbReference type="NCBI Taxonomy" id="48140"/>
    <lineage>
        <taxon>Eukaryota</taxon>
        <taxon>Fungi</taxon>
        <taxon>Dikarya</taxon>
        <taxon>Basidiomycota</taxon>
        <taxon>Agaricomycotina</taxon>
        <taxon>Agaricomycetes</taxon>
        <taxon>Polyporales</taxon>
        <taxon>Phanerochaetaceae</taxon>
        <taxon>Phanerochaete</taxon>
    </lineage>
</organism>
<keyword evidence="3" id="KW-1185">Reference proteome</keyword>
<evidence type="ECO:0000256" key="1">
    <source>
        <dbReference type="SAM" id="MobiDB-lite"/>
    </source>
</evidence>
<evidence type="ECO:0000313" key="2">
    <source>
        <dbReference type="EMBL" id="GJF00252.1"/>
    </source>
</evidence>
<feature type="region of interest" description="Disordered" evidence="1">
    <location>
        <begin position="922"/>
        <end position="943"/>
    </location>
</feature>